<organism evidence="8 9">
    <name type="scientific">Blastococcus xanthinilyticus</name>
    <dbReference type="NCBI Taxonomy" id="1564164"/>
    <lineage>
        <taxon>Bacteria</taxon>
        <taxon>Bacillati</taxon>
        <taxon>Actinomycetota</taxon>
        <taxon>Actinomycetes</taxon>
        <taxon>Geodermatophilales</taxon>
        <taxon>Geodermatophilaceae</taxon>
        <taxon>Blastococcus</taxon>
    </lineage>
</organism>
<dbReference type="PRINTS" id="PR01036">
    <property type="entry name" value="TCRTETB"/>
</dbReference>
<dbReference type="PROSITE" id="PS50850">
    <property type="entry name" value="MFS"/>
    <property type="match status" value="1"/>
</dbReference>
<evidence type="ECO:0000256" key="4">
    <source>
        <dbReference type="ARBA" id="ARBA00023136"/>
    </source>
</evidence>
<feature type="transmembrane region" description="Helical" evidence="6">
    <location>
        <begin position="376"/>
        <end position="394"/>
    </location>
</feature>
<evidence type="ECO:0000256" key="2">
    <source>
        <dbReference type="ARBA" id="ARBA00022692"/>
    </source>
</evidence>
<evidence type="ECO:0000313" key="8">
    <source>
        <dbReference type="EMBL" id="TYP84908.1"/>
    </source>
</evidence>
<dbReference type="PANTHER" id="PTHR42718">
    <property type="entry name" value="MAJOR FACILITATOR SUPERFAMILY MULTIDRUG TRANSPORTER MFSC"/>
    <property type="match status" value="1"/>
</dbReference>
<dbReference type="CDD" id="cd17321">
    <property type="entry name" value="MFS_MMR_MDR_like"/>
    <property type="match status" value="1"/>
</dbReference>
<evidence type="ECO:0000313" key="9">
    <source>
        <dbReference type="Proteomes" id="UP000322499"/>
    </source>
</evidence>
<evidence type="ECO:0000256" key="6">
    <source>
        <dbReference type="SAM" id="Phobius"/>
    </source>
</evidence>
<feature type="transmembrane region" description="Helical" evidence="6">
    <location>
        <begin position="188"/>
        <end position="211"/>
    </location>
</feature>
<evidence type="ECO:0000256" key="5">
    <source>
        <dbReference type="SAM" id="MobiDB-lite"/>
    </source>
</evidence>
<feature type="transmembrane region" description="Helical" evidence="6">
    <location>
        <begin position="135"/>
        <end position="152"/>
    </location>
</feature>
<feature type="domain" description="Major facilitator superfamily (MFS) profile" evidence="7">
    <location>
        <begin position="36"/>
        <end position="468"/>
    </location>
</feature>
<name>A0A5S5CPD5_9ACTN</name>
<feature type="transmembrane region" description="Helical" evidence="6">
    <location>
        <begin position="223"/>
        <end position="243"/>
    </location>
</feature>
<dbReference type="Gene3D" id="1.20.1720.10">
    <property type="entry name" value="Multidrug resistance protein D"/>
    <property type="match status" value="1"/>
</dbReference>
<dbReference type="InterPro" id="IPR011701">
    <property type="entry name" value="MFS"/>
</dbReference>
<reference evidence="8 9" key="1">
    <citation type="submission" date="2019-07" db="EMBL/GenBank/DDBJ databases">
        <title>Genomic Encyclopedia of Archaeal and Bacterial Type Strains, Phase II (KMG-II): from individual species to whole genera.</title>
        <authorList>
            <person name="Goeker M."/>
        </authorList>
    </citation>
    <scope>NUCLEOTIDE SEQUENCE [LARGE SCALE GENOMIC DNA]</scope>
    <source>
        <strain evidence="8 9">DSM 46842</strain>
    </source>
</reference>
<dbReference type="SUPFAM" id="SSF103473">
    <property type="entry name" value="MFS general substrate transporter"/>
    <property type="match status" value="1"/>
</dbReference>
<evidence type="ECO:0000256" key="1">
    <source>
        <dbReference type="ARBA" id="ARBA00004651"/>
    </source>
</evidence>
<dbReference type="InterPro" id="IPR036259">
    <property type="entry name" value="MFS_trans_sf"/>
</dbReference>
<gene>
    <name evidence="8" type="ORF">BD833_11223</name>
</gene>
<accession>A0A5S5CPD5</accession>
<dbReference type="Proteomes" id="UP000322499">
    <property type="component" value="Unassembled WGS sequence"/>
</dbReference>
<keyword evidence="3 6" id="KW-1133">Transmembrane helix</keyword>
<dbReference type="AlphaFoldDB" id="A0A5S5CPD5"/>
<feature type="transmembrane region" description="Helical" evidence="6">
    <location>
        <begin position="249"/>
        <end position="265"/>
    </location>
</feature>
<feature type="transmembrane region" description="Helical" evidence="6">
    <location>
        <begin position="442"/>
        <end position="463"/>
    </location>
</feature>
<comment type="caution">
    <text evidence="8">The sequence shown here is derived from an EMBL/GenBank/DDBJ whole genome shotgun (WGS) entry which is preliminary data.</text>
</comment>
<evidence type="ECO:0000259" key="7">
    <source>
        <dbReference type="PROSITE" id="PS50850"/>
    </source>
</evidence>
<evidence type="ECO:0000256" key="3">
    <source>
        <dbReference type="ARBA" id="ARBA00022989"/>
    </source>
</evidence>
<feature type="compositionally biased region" description="Basic and acidic residues" evidence="5">
    <location>
        <begin position="1"/>
        <end position="10"/>
    </location>
</feature>
<protein>
    <submittedName>
        <fullName evidence="8">Putative MFS family arabinose efflux permease</fullName>
    </submittedName>
</protein>
<feature type="transmembrane region" description="Helical" evidence="6">
    <location>
        <begin position="70"/>
        <end position="89"/>
    </location>
</feature>
<keyword evidence="2 6" id="KW-0812">Transmembrane</keyword>
<feature type="transmembrane region" description="Helical" evidence="6">
    <location>
        <begin position="164"/>
        <end position="182"/>
    </location>
</feature>
<feature type="transmembrane region" description="Helical" evidence="6">
    <location>
        <begin position="36"/>
        <end position="58"/>
    </location>
</feature>
<feature type="transmembrane region" description="Helical" evidence="6">
    <location>
        <begin position="415"/>
        <end position="436"/>
    </location>
</feature>
<feature type="transmembrane region" description="Helical" evidence="6">
    <location>
        <begin position="319"/>
        <end position="340"/>
    </location>
</feature>
<feature type="region of interest" description="Disordered" evidence="5">
    <location>
        <begin position="1"/>
        <end position="27"/>
    </location>
</feature>
<keyword evidence="9" id="KW-1185">Reference proteome</keyword>
<dbReference type="PANTHER" id="PTHR42718:SF42">
    <property type="entry name" value="EXPORT PROTEIN"/>
    <property type="match status" value="1"/>
</dbReference>
<proteinExistence type="predicted"/>
<keyword evidence="4 6" id="KW-0472">Membrane</keyword>
<feature type="transmembrane region" description="Helical" evidence="6">
    <location>
        <begin position="349"/>
        <end position="370"/>
    </location>
</feature>
<feature type="transmembrane region" description="Helical" evidence="6">
    <location>
        <begin position="286"/>
        <end position="307"/>
    </location>
</feature>
<dbReference type="Pfam" id="PF07690">
    <property type="entry name" value="MFS_1"/>
    <property type="match status" value="1"/>
</dbReference>
<dbReference type="GO" id="GO:0005886">
    <property type="term" value="C:plasma membrane"/>
    <property type="evidence" value="ECO:0007669"/>
    <property type="project" value="UniProtKB-SubCell"/>
</dbReference>
<sequence length="484" mass="47842">MPEPVPERASGRRPATTTVVGHQQGGDRADPGGWPLVAAAGLAVFMAMLDTYVVTVALPSIGGSFGVGPAGLQWVVLAYFLPMAALALPTGRWLDGAGHRAAFLLAVGGFAAASLACALTGSLGVLLIARAAQGVFAAMLTALTPVLVTVAVRPEVRGRAMSVVATLGPLGALSGPALGGWLTEAAGWRALFLINVPIGAVLAVLAVRALPAGARLRWPGRSWVAEAVLLGGAVLAVVGALTLTVQAGAGWLALTVIAVPLLGLWRRLPTSAALLAVARARPVRGGVLALALASTGTSAVVYLVPFFLTRQAGTSPGGIGLALAALPLAMVVLGPLGGLLADRVGAHRVALAGAVVVVAGLVLLLPLSTAWGAADLAWRLAVVGAGMAVFVGPNQTRIMSAAPPSSLATAGGASGLARSLGFGLGPALVTAAWAGAGYTPAGMRLAVVLTAAAALGAVVALALTGPRSSRRATAFPGRAKDAAS</sequence>
<comment type="subcellular location">
    <subcellularLocation>
        <location evidence="1">Cell membrane</location>
        <topology evidence="1">Multi-pass membrane protein</topology>
    </subcellularLocation>
</comment>
<feature type="transmembrane region" description="Helical" evidence="6">
    <location>
        <begin position="101"/>
        <end position="129"/>
    </location>
</feature>
<dbReference type="Gene3D" id="1.20.1250.20">
    <property type="entry name" value="MFS general substrate transporter like domains"/>
    <property type="match status" value="1"/>
</dbReference>
<dbReference type="GO" id="GO:0022857">
    <property type="term" value="F:transmembrane transporter activity"/>
    <property type="evidence" value="ECO:0007669"/>
    <property type="project" value="InterPro"/>
</dbReference>
<dbReference type="EMBL" id="VNHW01000012">
    <property type="protein sequence ID" value="TYP84908.1"/>
    <property type="molecule type" value="Genomic_DNA"/>
</dbReference>
<dbReference type="InterPro" id="IPR020846">
    <property type="entry name" value="MFS_dom"/>
</dbReference>